<dbReference type="Proteomes" id="UP000094487">
    <property type="component" value="Unassembled WGS sequence"/>
</dbReference>
<keyword evidence="3" id="KW-1185">Reference proteome</keyword>
<gene>
    <name evidence="2" type="ORF">BFL28_01395</name>
</gene>
<comment type="caution">
    <text evidence="2">The sequence shown here is derived from an EMBL/GenBank/DDBJ whole genome shotgun (WGS) entry which is preliminary data.</text>
</comment>
<dbReference type="EMBL" id="MDDS01000013">
    <property type="protein sequence ID" value="ODP38711.1"/>
    <property type="molecule type" value="Genomic_DNA"/>
</dbReference>
<evidence type="ECO:0008006" key="4">
    <source>
        <dbReference type="Google" id="ProtNLM"/>
    </source>
</evidence>
<evidence type="ECO:0000256" key="1">
    <source>
        <dbReference type="SAM" id="SignalP"/>
    </source>
</evidence>
<evidence type="ECO:0000313" key="3">
    <source>
        <dbReference type="Proteomes" id="UP000094487"/>
    </source>
</evidence>
<feature type="signal peptide" evidence="1">
    <location>
        <begin position="1"/>
        <end position="18"/>
    </location>
</feature>
<name>A0A1E3LY41_9SPHN</name>
<keyword evidence="1" id="KW-0732">Signal</keyword>
<reference evidence="2 3" key="1">
    <citation type="submission" date="2016-08" db="EMBL/GenBank/DDBJ databases">
        <title>Draft genome of the agarase producing Sphingomonas sp. MCT13.</title>
        <authorList>
            <person name="D'Andrea M.M."/>
            <person name="Rossolini G.M."/>
            <person name="Thaller M.C."/>
        </authorList>
    </citation>
    <scope>NUCLEOTIDE SEQUENCE [LARGE SCALE GENOMIC DNA]</scope>
    <source>
        <strain evidence="2 3">MCT13</strain>
    </source>
</reference>
<protein>
    <recommendedName>
        <fullName evidence="4">FecR protein domain-containing protein</fullName>
    </recommendedName>
</protein>
<evidence type="ECO:0000313" key="2">
    <source>
        <dbReference type="EMBL" id="ODP38711.1"/>
    </source>
</evidence>
<feature type="chain" id="PRO_5009132261" description="FecR protein domain-containing protein" evidence="1">
    <location>
        <begin position="19"/>
        <end position="213"/>
    </location>
</feature>
<dbReference type="OrthoDB" id="117664at2"/>
<organism evidence="2 3">
    <name type="scientific">Sphingomonas turrisvirgatae</name>
    <dbReference type="NCBI Taxonomy" id="1888892"/>
    <lineage>
        <taxon>Bacteria</taxon>
        <taxon>Pseudomonadati</taxon>
        <taxon>Pseudomonadota</taxon>
        <taxon>Alphaproteobacteria</taxon>
        <taxon>Sphingomonadales</taxon>
        <taxon>Sphingomonadaceae</taxon>
        <taxon>Sphingomonas</taxon>
    </lineage>
</organism>
<sequence>MKKLIAVAALACAPAVFAQTAAVAPAPAAAPVAAIAPSAPGENVLRAGTKVALKMAEALTTKGKKLRVGQRFQLEVAEDVRLGDLTVIPAGAPATGEITDVRNKGMWGKSGRIGAQLLYMRVGGRQIRLSGQLDDKGVTGTAGVVGAVAFVPIAGFFMTGTSAQIPLGGAVTGFLDEDVPVVIGSAPAPQPLVVSSPTPAVVTPGEVVTTPKP</sequence>
<proteinExistence type="predicted"/>
<dbReference type="RefSeq" id="WP_069319799.1">
    <property type="nucleotide sequence ID" value="NZ_MDDS01000013.1"/>
</dbReference>
<dbReference type="AlphaFoldDB" id="A0A1E3LY41"/>
<accession>A0A1E3LY41</accession>